<organism evidence="2">
    <name type="scientific">Clastoptera arizonana</name>
    <name type="common">Arizona spittle bug</name>
    <dbReference type="NCBI Taxonomy" id="38151"/>
    <lineage>
        <taxon>Eukaryota</taxon>
        <taxon>Metazoa</taxon>
        <taxon>Ecdysozoa</taxon>
        <taxon>Arthropoda</taxon>
        <taxon>Hexapoda</taxon>
        <taxon>Insecta</taxon>
        <taxon>Pterygota</taxon>
        <taxon>Neoptera</taxon>
        <taxon>Paraneoptera</taxon>
        <taxon>Hemiptera</taxon>
        <taxon>Auchenorrhyncha</taxon>
        <taxon>Cercopoidea</taxon>
        <taxon>Clastopteridae</taxon>
        <taxon>Clastoptera</taxon>
    </lineage>
</organism>
<feature type="region of interest" description="Disordered" evidence="1">
    <location>
        <begin position="1"/>
        <end position="24"/>
    </location>
</feature>
<name>A0A1B6DXI4_9HEMI</name>
<sequence>MSGGVEAIMSAQANGESQDLTSRISNNNPLTHYFHQSPEHCSVSFAAINKMRQNSQSYNMTRLNMCRVLRIHGYLETNKRSRTWVLFENKNELLHNGLLIKTQKKLSR</sequence>
<reference evidence="2" key="1">
    <citation type="submission" date="2015-12" db="EMBL/GenBank/DDBJ databases">
        <title>De novo transcriptome assembly of four potential Pierce s Disease insect vectors from Arizona vineyards.</title>
        <authorList>
            <person name="Tassone E.E."/>
        </authorList>
    </citation>
    <scope>NUCLEOTIDE SEQUENCE</scope>
</reference>
<evidence type="ECO:0000313" key="2">
    <source>
        <dbReference type="EMBL" id="JAS30371.1"/>
    </source>
</evidence>
<proteinExistence type="predicted"/>
<protein>
    <submittedName>
        <fullName evidence="2">Uncharacterized protein</fullName>
    </submittedName>
</protein>
<feature type="compositionally biased region" description="Polar residues" evidence="1">
    <location>
        <begin position="11"/>
        <end position="24"/>
    </location>
</feature>
<dbReference type="AlphaFoldDB" id="A0A1B6DXI4"/>
<evidence type="ECO:0000256" key="1">
    <source>
        <dbReference type="SAM" id="MobiDB-lite"/>
    </source>
</evidence>
<gene>
    <name evidence="2" type="ORF">g.15266</name>
</gene>
<dbReference type="EMBL" id="GEDC01006927">
    <property type="protein sequence ID" value="JAS30371.1"/>
    <property type="molecule type" value="Transcribed_RNA"/>
</dbReference>
<accession>A0A1B6DXI4</accession>